<dbReference type="InterPro" id="IPR009071">
    <property type="entry name" value="HMG_box_dom"/>
</dbReference>
<keyword evidence="3" id="KW-0539">Nucleus</keyword>
<dbReference type="Gene3D" id="1.10.30.10">
    <property type="entry name" value="High mobility group box domain"/>
    <property type="match status" value="1"/>
</dbReference>
<dbReference type="PROSITE" id="PS50118">
    <property type="entry name" value="HMG_BOX_2"/>
    <property type="match status" value="1"/>
</dbReference>
<dbReference type="OMA" id="YPTANEN"/>
<feature type="region of interest" description="Disordered" evidence="4">
    <location>
        <begin position="116"/>
        <end position="203"/>
    </location>
</feature>
<protein>
    <recommendedName>
        <fullName evidence="5">HMG box domain-containing protein</fullName>
    </recommendedName>
</protein>
<dbReference type="Pfam" id="PF00505">
    <property type="entry name" value="HMG_box"/>
    <property type="match status" value="1"/>
</dbReference>
<evidence type="ECO:0000313" key="6">
    <source>
        <dbReference type="EMBL" id="OJT05767.1"/>
    </source>
</evidence>
<feature type="compositionally biased region" description="Low complexity" evidence="4">
    <location>
        <begin position="169"/>
        <end position="191"/>
    </location>
</feature>
<evidence type="ECO:0000256" key="2">
    <source>
        <dbReference type="ARBA" id="ARBA00023163"/>
    </source>
</evidence>
<feature type="region of interest" description="Disordered" evidence="4">
    <location>
        <begin position="1"/>
        <end position="25"/>
    </location>
</feature>
<dbReference type="STRING" id="154538.A0A1M2VE04"/>
<dbReference type="SUPFAM" id="SSF47095">
    <property type="entry name" value="HMG-box"/>
    <property type="match status" value="1"/>
</dbReference>
<dbReference type="GO" id="GO:0030154">
    <property type="term" value="P:cell differentiation"/>
    <property type="evidence" value="ECO:0007669"/>
    <property type="project" value="TreeGrafter"/>
</dbReference>
<feature type="compositionally biased region" description="Basic and acidic residues" evidence="4">
    <location>
        <begin position="120"/>
        <end position="129"/>
    </location>
</feature>
<dbReference type="GO" id="GO:0000978">
    <property type="term" value="F:RNA polymerase II cis-regulatory region sequence-specific DNA binding"/>
    <property type="evidence" value="ECO:0007669"/>
    <property type="project" value="TreeGrafter"/>
</dbReference>
<gene>
    <name evidence="6" type="ORF">TRAPUB_3386</name>
</gene>
<dbReference type="InterPro" id="IPR036910">
    <property type="entry name" value="HMG_box_dom_sf"/>
</dbReference>
<evidence type="ECO:0000256" key="3">
    <source>
        <dbReference type="PROSITE-ProRule" id="PRU00267"/>
    </source>
</evidence>
<evidence type="ECO:0000313" key="7">
    <source>
        <dbReference type="Proteomes" id="UP000184267"/>
    </source>
</evidence>
<dbReference type="AlphaFoldDB" id="A0A1M2VE04"/>
<dbReference type="OrthoDB" id="6247875at2759"/>
<evidence type="ECO:0000256" key="4">
    <source>
        <dbReference type="SAM" id="MobiDB-lite"/>
    </source>
</evidence>
<evidence type="ECO:0000256" key="1">
    <source>
        <dbReference type="ARBA" id="ARBA00023125"/>
    </source>
</evidence>
<name>A0A1M2VE04_TRAPU</name>
<reference evidence="6 7" key="1">
    <citation type="submission" date="2016-10" db="EMBL/GenBank/DDBJ databases">
        <title>Genome sequence of the basidiomycete white-rot fungus Trametes pubescens.</title>
        <authorList>
            <person name="Makela M.R."/>
            <person name="Granchi Z."/>
            <person name="Peng M."/>
            <person name="De Vries R.P."/>
            <person name="Grigoriev I."/>
            <person name="Riley R."/>
            <person name="Hilden K."/>
        </authorList>
    </citation>
    <scope>NUCLEOTIDE SEQUENCE [LARGE SCALE GENOMIC DNA]</scope>
    <source>
        <strain evidence="6 7">FBCC735</strain>
    </source>
</reference>
<dbReference type="PANTHER" id="PTHR10270">
    <property type="entry name" value="SOX TRANSCRIPTION FACTOR"/>
    <property type="match status" value="1"/>
</dbReference>
<dbReference type="InterPro" id="IPR050140">
    <property type="entry name" value="SRY-related_HMG-box_TF-like"/>
</dbReference>
<feature type="domain" description="HMG box" evidence="5">
    <location>
        <begin position="40"/>
        <end position="111"/>
    </location>
</feature>
<feature type="DNA-binding region" description="HMG box" evidence="3">
    <location>
        <begin position="40"/>
        <end position="111"/>
    </location>
</feature>
<keyword evidence="2" id="KW-0804">Transcription</keyword>
<feature type="compositionally biased region" description="Low complexity" evidence="4">
    <location>
        <begin position="130"/>
        <end position="144"/>
    </location>
</feature>
<dbReference type="GO" id="GO:0001228">
    <property type="term" value="F:DNA-binding transcription activator activity, RNA polymerase II-specific"/>
    <property type="evidence" value="ECO:0007669"/>
    <property type="project" value="TreeGrafter"/>
</dbReference>
<dbReference type="EMBL" id="MNAD01001388">
    <property type="protein sequence ID" value="OJT05767.1"/>
    <property type="molecule type" value="Genomic_DNA"/>
</dbReference>
<dbReference type="Proteomes" id="UP000184267">
    <property type="component" value="Unassembled WGS sequence"/>
</dbReference>
<dbReference type="GO" id="GO:0005634">
    <property type="term" value="C:nucleus"/>
    <property type="evidence" value="ECO:0007669"/>
    <property type="project" value="UniProtKB-UniRule"/>
</dbReference>
<accession>A0A1M2VE04</accession>
<comment type="caution">
    <text evidence="6">The sequence shown here is derived from an EMBL/GenBank/DDBJ whole genome shotgun (WGS) entry which is preliminary data.</text>
</comment>
<dbReference type="PANTHER" id="PTHR10270:SF161">
    <property type="entry name" value="SEX-DETERMINING REGION Y PROTEIN"/>
    <property type="match status" value="1"/>
</dbReference>
<keyword evidence="1 3" id="KW-0238">DNA-binding</keyword>
<keyword evidence="7" id="KW-1185">Reference proteome</keyword>
<evidence type="ECO:0000259" key="5">
    <source>
        <dbReference type="PROSITE" id="PS50118"/>
    </source>
</evidence>
<sequence length="501" mass="53252">MPPTRTKQTDCEALAPTNAPSTATAHDVTFPAANTKATKVKRPLNPFMIYRKDCVKQLKRDQPEIFPITQPKLSSIIGLMWKSAPADVRQLYEAKAVQALKEHMALYPDYTYRPRSKAQKAAEKKEAAQKRQAATAGKTAAPETSARAPRGPKAAAEADAPLPGPSQVAAPRRASTRRSPQSQTSASSTSAEGPSRLGSQGTVAFLGAGAPPLLDSDVDSTLSPSPLLSYDGETLRCLPFPLQATAITYAPAPVQEYLQHAAPSAPQALDAYHSLPELVQGSSPQASDGAFFPSSAMALPTLPSGSNPYGLLREWSGVPPRDFFDPVFPAHLPLAGSVEPINFQDVTFALNSAQSNGVAWVSPSPQLNVDMDLSSLSPTSVYDYPTANENNTLAPAMDMSAVYQAVDQFAANASSPYGFEDAALDQSLQEAIAFAEPCQPQSSVGSCAIDLVHHAASPGSTFAEPQQHIEGETGQPERFIEALNEIDRVFATLVVPMEPTL</sequence>
<proteinExistence type="predicted"/>
<organism evidence="6 7">
    <name type="scientific">Trametes pubescens</name>
    <name type="common">White-rot fungus</name>
    <dbReference type="NCBI Taxonomy" id="154538"/>
    <lineage>
        <taxon>Eukaryota</taxon>
        <taxon>Fungi</taxon>
        <taxon>Dikarya</taxon>
        <taxon>Basidiomycota</taxon>
        <taxon>Agaricomycotina</taxon>
        <taxon>Agaricomycetes</taxon>
        <taxon>Polyporales</taxon>
        <taxon>Polyporaceae</taxon>
        <taxon>Trametes</taxon>
    </lineage>
</organism>
<dbReference type="CDD" id="cd01389">
    <property type="entry name" value="HMG-box_ROX1-like"/>
    <property type="match status" value="1"/>
</dbReference>
<dbReference type="SMART" id="SM00398">
    <property type="entry name" value="HMG"/>
    <property type="match status" value="1"/>
</dbReference>